<name>A0AAN5I8E5_9BILA</name>
<dbReference type="AlphaFoldDB" id="A0AAN5I8E5"/>
<reference evidence="2" key="1">
    <citation type="submission" date="2022-10" db="EMBL/GenBank/DDBJ databases">
        <title>Genome assembly of Pristionchus species.</title>
        <authorList>
            <person name="Yoshida K."/>
            <person name="Sommer R.J."/>
        </authorList>
    </citation>
    <scope>NUCLEOTIDE SEQUENCE [LARGE SCALE GENOMIC DNA]</scope>
    <source>
        <strain evidence="2">RS5460</strain>
    </source>
</reference>
<evidence type="ECO:0000313" key="1">
    <source>
        <dbReference type="EMBL" id="GMR56457.1"/>
    </source>
</evidence>
<proteinExistence type="predicted"/>
<comment type="caution">
    <text evidence="1">The sequence shown here is derived from an EMBL/GenBank/DDBJ whole genome shotgun (WGS) entry which is preliminary data.</text>
</comment>
<dbReference type="Proteomes" id="UP001328107">
    <property type="component" value="Unassembled WGS sequence"/>
</dbReference>
<sequence>FFSSSSFSSSSESLSSASLSTFFLGDCLELFTGEAFFSSVDFLGESAGHFEGDFADFEASSATSSFVTIEVIGLPLVSCLVMTSSSFLGTSSTSAIVLKR</sequence>
<gene>
    <name evidence="1" type="ORF">PMAYCL1PPCAC_26652</name>
</gene>
<dbReference type="EMBL" id="BTRK01000005">
    <property type="protein sequence ID" value="GMR56457.1"/>
    <property type="molecule type" value="Genomic_DNA"/>
</dbReference>
<evidence type="ECO:0000313" key="2">
    <source>
        <dbReference type="Proteomes" id="UP001328107"/>
    </source>
</evidence>
<feature type="non-terminal residue" evidence="1">
    <location>
        <position position="1"/>
    </location>
</feature>
<accession>A0AAN5I8E5</accession>
<keyword evidence="2" id="KW-1185">Reference proteome</keyword>
<feature type="non-terminal residue" evidence="1">
    <location>
        <position position="100"/>
    </location>
</feature>
<organism evidence="1 2">
    <name type="scientific">Pristionchus mayeri</name>
    <dbReference type="NCBI Taxonomy" id="1317129"/>
    <lineage>
        <taxon>Eukaryota</taxon>
        <taxon>Metazoa</taxon>
        <taxon>Ecdysozoa</taxon>
        <taxon>Nematoda</taxon>
        <taxon>Chromadorea</taxon>
        <taxon>Rhabditida</taxon>
        <taxon>Rhabditina</taxon>
        <taxon>Diplogasteromorpha</taxon>
        <taxon>Diplogasteroidea</taxon>
        <taxon>Neodiplogasteridae</taxon>
        <taxon>Pristionchus</taxon>
    </lineage>
</organism>
<protein>
    <submittedName>
        <fullName evidence="1">Uncharacterized protein</fullName>
    </submittedName>
</protein>